<reference evidence="1" key="1">
    <citation type="submission" date="2022-03" db="EMBL/GenBank/DDBJ databases">
        <title>Draft genome sequence of Aduncisulcus paluster, a free-living microaerophilic Fornicata.</title>
        <authorList>
            <person name="Yuyama I."/>
            <person name="Kume K."/>
            <person name="Tamura T."/>
            <person name="Inagaki Y."/>
            <person name="Hashimoto T."/>
        </authorList>
    </citation>
    <scope>NUCLEOTIDE SEQUENCE</scope>
    <source>
        <strain evidence="1">NY0171</strain>
    </source>
</reference>
<gene>
    <name evidence="1" type="ORF">ADUPG1_005954</name>
</gene>
<dbReference type="Proteomes" id="UP001057375">
    <property type="component" value="Unassembled WGS sequence"/>
</dbReference>
<dbReference type="EMBL" id="BQXS01009694">
    <property type="protein sequence ID" value="GKT31544.1"/>
    <property type="molecule type" value="Genomic_DNA"/>
</dbReference>
<comment type="caution">
    <text evidence="1">The sequence shown here is derived from an EMBL/GenBank/DDBJ whole genome shotgun (WGS) entry which is preliminary data.</text>
</comment>
<keyword evidence="2" id="KW-1185">Reference proteome</keyword>
<protein>
    <submittedName>
        <fullName evidence="1">Uncharacterized protein</fullName>
    </submittedName>
</protein>
<evidence type="ECO:0000313" key="2">
    <source>
        <dbReference type="Proteomes" id="UP001057375"/>
    </source>
</evidence>
<organism evidence="1 2">
    <name type="scientific">Aduncisulcus paluster</name>
    <dbReference type="NCBI Taxonomy" id="2918883"/>
    <lineage>
        <taxon>Eukaryota</taxon>
        <taxon>Metamonada</taxon>
        <taxon>Carpediemonas-like organisms</taxon>
        <taxon>Aduncisulcus</taxon>
    </lineage>
</organism>
<proteinExistence type="predicted"/>
<evidence type="ECO:0000313" key="1">
    <source>
        <dbReference type="EMBL" id="GKT31544.1"/>
    </source>
</evidence>
<name>A0ABQ5KJR2_9EUKA</name>
<accession>A0ABQ5KJR2</accession>
<sequence>MSSLEQIGELYFEFLYPGDDICGPIARDDPSIIDQDLAKIVAIDLSKIGTEDYDQSSQARRMISGDHNSGKFSFLQFHFSSPSQINGICFCVERKDYFKNLKFDFYDEFGHVLTKKCVIPGSEFHESWFFARIDLSDIVKCEITFIYDGEGEEGKKNKNFSMISLFFVRKDSPEEFSARKVEKISLKKLWSTATSMKPQFLREGSRFSPIIPFDDPRIVFPHVSMVTATNDAYGPQSEYYDESENAQRMLVGKSDVWFSHLTIPFSSPSSLKGALISIAKYKSSPSLLFIFTLDDGTKICRKYEFPYPYPGSIFDFEWNFLPIALSGVVSCEVKGKGRWAFKQSRCFYLESLVFVKQDITIKTQEKTVKEEPEEK</sequence>